<evidence type="ECO:0000313" key="1">
    <source>
        <dbReference type="EMBL" id="RAS44943.1"/>
    </source>
</evidence>
<keyword evidence="2" id="KW-1185">Reference proteome</keyword>
<name>A0ABX9DQE1_9BACT</name>
<protein>
    <submittedName>
        <fullName evidence="1">Uncharacterized protein</fullName>
    </submittedName>
</protein>
<evidence type="ECO:0000313" key="2">
    <source>
        <dbReference type="Proteomes" id="UP000249852"/>
    </source>
</evidence>
<gene>
    <name evidence="1" type="ORF">BC673_11462</name>
</gene>
<organism evidence="1 2">
    <name type="scientific">Prevotella pallens</name>
    <dbReference type="NCBI Taxonomy" id="60133"/>
    <lineage>
        <taxon>Bacteria</taxon>
        <taxon>Pseudomonadati</taxon>
        <taxon>Bacteroidota</taxon>
        <taxon>Bacteroidia</taxon>
        <taxon>Bacteroidales</taxon>
        <taxon>Prevotellaceae</taxon>
        <taxon>Prevotella</taxon>
    </lineage>
</organism>
<dbReference type="RefSeq" id="WP_006044486.1">
    <property type="nucleotide sequence ID" value="NZ_QLTQ01000014.1"/>
</dbReference>
<dbReference type="EMBL" id="QLTQ01000014">
    <property type="protein sequence ID" value="RAS44943.1"/>
    <property type="molecule type" value="Genomic_DNA"/>
</dbReference>
<reference evidence="1 2" key="1">
    <citation type="submission" date="2018-06" db="EMBL/GenBank/DDBJ databases">
        <title>Genomic Encyclopedia of Archaeal and Bacterial Type Strains, Phase II (KMG-II): from individual species to whole genera.</title>
        <authorList>
            <person name="Goeker M."/>
        </authorList>
    </citation>
    <scope>NUCLEOTIDE SEQUENCE [LARGE SCALE GENOMIC DNA]</scope>
    <source>
        <strain evidence="1 2">DSM 18710</strain>
    </source>
</reference>
<proteinExistence type="predicted"/>
<sequence>MNKVELSKQLQSMGISPNKYSLEGSVATWNTIVLVKNYNIWKVLYIDERGNQNELASFKTENDACKFIYNEFK</sequence>
<comment type="caution">
    <text evidence="1">The sequence shown here is derived from an EMBL/GenBank/DDBJ whole genome shotgun (WGS) entry which is preliminary data.</text>
</comment>
<accession>A0ABX9DQE1</accession>
<dbReference type="Proteomes" id="UP000249852">
    <property type="component" value="Unassembled WGS sequence"/>
</dbReference>